<accession>A0A2S9YQ45</accession>
<evidence type="ECO:0000256" key="2">
    <source>
        <dbReference type="SAM" id="SignalP"/>
    </source>
</evidence>
<evidence type="ECO:0000313" key="4">
    <source>
        <dbReference type="Proteomes" id="UP000238823"/>
    </source>
</evidence>
<feature type="chain" id="PRO_5015485268" description="Lipoprotein" evidence="2">
    <location>
        <begin position="24"/>
        <end position="53"/>
    </location>
</feature>
<dbReference type="EMBL" id="PVNL01000057">
    <property type="protein sequence ID" value="PRQ07213.1"/>
    <property type="molecule type" value="Genomic_DNA"/>
</dbReference>
<evidence type="ECO:0000313" key="3">
    <source>
        <dbReference type="EMBL" id="PRQ07213.1"/>
    </source>
</evidence>
<comment type="caution">
    <text evidence="3">The sequence shown here is derived from an EMBL/GenBank/DDBJ whole genome shotgun (WGS) entry which is preliminary data.</text>
</comment>
<keyword evidence="2" id="KW-0732">Signal</keyword>
<sequence length="53" mass="5716">MQRLNRSPRILLLLSALSLLGSACDHNGGRVLNPLDRADRRGDRTTSTATGPT</sequence>
<evidence type="ECO:0008006" key="5">
    <source>
        <dbReference type="Google" id="ProtNLM"/>
    </source>
</evidence>
<organism evidence="3 4">
    <name type="scientific">Enhygromyxa salina</name>
    <dbReference type="NCBI Taxonomy" id="215803"/>
    <lineage>
        <taxon>Bacteria</taxon>
        <taxon>Pseudomonadati</taxon>
        <taxon>Myxococcota</taxon>
        <taxon>Polyangia</taxon>
        <taxon>Nannocystales</taxon>
        <taxon>Nannocystaceae</taxon>
        <taxon>Enhygromyxa</taxon>
    </lineage>
</organism>
<dbReference type="RefSeq" id="WP_181233749.1">
    <property type="nucleotide sequence ID" value="NZ_PVNL01000057.1"/>
</dbReference>
<feature type="signal peptide" evidence="2">
    <location>
        <begin position="1"/>
        <end position="23"/>
    </location>
</feature>
<dbReference type="AlphaFoldDB" id="A0A2S9YQ45"/>
<proteinExistence type="predicted"/>
<dbReference type="Proteomes" id="UP000238823">
    <property type="component" value="Unassembled WGS sequence"/>
</dbReference>
<evidence type="ECO:0000256" key="1">
    <source>
        <dbReference type="SAM" id="MobiDB-lite"/>
    </source>
</evidence>
<protein>
    <recommendedName>
        <fullName evidence="5">Lipoprotein</fullName>
    </recommendedName>
</protein>
<gene>
    <name evidence="3" type="ORF">ENSA7_29200</name>
</gene>
<name>A0A2S9YQ45_9BACT</name>
<reference evidence="3 4" key="1">
    <citation type="submission" date="2018-03" db="EMBL/GenBank/DDBJ databases">
        <title>Draft Genome Sequences of the Obligatory Marine Myxobacteria Enhygromyxa salina SWB007.</title>
        <authorList>
            <person name="Poehlein A."/>
            <person name="Moghaddam J.A."/>
            <person name="Harms H."/>
            <person name="Alanjari M."/>
            <person name="Koenig G.M."/>
            <person name="Daniel R."/>
            <person name="Schaeberle T.F."/>
        </authorList>
    </citation>
    <scope>NUCLEOTIDE SEQUENCE [LARGE SCALE GENOMIC DNA]</scope>
    <source>
        <strain evidence="3 4">SWB007</strain>
    </source>
</reference>
<dbReference type="PROSITE" id="PS51257">
    <property type="entry name" value="PROKAR_LIPOPROTEIN"/>
    <property type="match status" value="1"/>
</dbReference>
<feature type="region of interest" description="Disordered" evidence="1">
    <location>
        <begin position="25"/>
        <end position="53"/>
    </location>
</feature>